<dbReference type="HOGENOM" id="CLU_1108090_0_0_1"/>
<reference evidence="2 3" key="1">
    <citation type="journal article" date="2007" name="Nature">
        <title>Evolution of genes and genomes on the Drosophila phylogeny.</title>
        <authorList>
            <consortium name="Drosophila 12 Genomes Consortium"/>
            <person name="Clark A.G."/>
            <person name="Eisen M.B."/>
            <person name="Smith D.R."/>
            <person name="Bergman C.M."/>
            <person name="Oliver B."/>
            <person name="Markow T.A."/>
            <person name="Kaufman T.C."/>
            <person name="Kellis M."/>
            <person name="Gelbart W."/>
            <person name="Iyer V.N."/>
            <person name="Pollard D.A."/>
            <person name="Sackton T.B."/>
            <person name="Larracuente A.M."/>
            <person name="Singh N.D."/>
            <person name="Abad J.P."/>
            <person name="Abt D.N."/>
            <person name="Adryan B."/>
            <person name="Aguade M."/>
            <person name="Akashi H."/>
            <person name="Anderson W.W."/>
            <person name="Aquadro C.F."/>
            <person name="Ardell D.H."/>
            <person name="Arguello R."/>
            <person name="Artieri C.G."/>
            <person name="Barbash D.A."/>
            <person name="Barker D."/>
            <person name="Barsanti P."/>
            <person name="Batterham P."/>
            <person name="Batzoglou S."/>
            <person name="Begun D."/>
            <person name="Bhutkar A."/>
            <person name="Blanco E."/>
            <person name="Bosak S.A."/>
            <person name="Bradley R.K."/>
            <person name="Brand A.D."/>
            <person name="Brent M.R."/>
            <person name="Brooks A.N."/>
            <person name="Brown R.H."/>
            <person name="Butlin R.K."/>
            <person name="Caggese C."/>
            <person name="Calvi B.R."/>
            <person name="Bernardo de Carvalho A."/>
            <person name="Caspi A."/>
            <person name="Castrezana S."/>
            <person name="Celniker S.E."/>
            <person name="Chang J.L."/>
            <person name="Chapple C."/>
            <person name="Chatterji S."/>
            <person name="Chinwalla A."/>
            <person name="Civetta A."/>
            <person name="Clifton S.W."/>
            <person name="Comeron J.M."/>
            <person name="Costello J.C."/>
            <person name="Coyne J.A."/>
            <person name="Daub J."/>
            <person name="David R.G."/>
            <person name="Delcher A.L."/>
            <person name="Delehaunty K."/>
            <person name="Do C.B."/>
            <person name="Ebling H."/>
            <person name="Edwards K."/>
            <person name="Eickbush T."/>
            <person name="Evans J.D."/>
            <person name="Filipski A."/>
            <person name="Findeiss S."/>
            <person name="Freyhult E."/>
            <person name="Fulton L."/>
            <person name="Fulton R."/>
            <person name="Garcia A.C."/>
            <person name="Gardiner A."/>
            <person name="Garfield D.A."/>
            <person name="Garvin B.E."/>
            <person name="Gibson G."/>
            <person name="Gilbert D."/>
            <person name="Gnerre S."/>
            <person name="Godfrey J."/>
            <person name="Good R."/>
            <person name="Gotea V."/>
            <person name="Gravely B."/>
            <person name="Greenberg A.J."/>
            <person name="Griffiths-Jones S."/>
            <person name="Gross S."/>
            <person name="Guigo R."/>
            <person name="Gustafson E.A."/>
            <person name="Haerty W."/>
            <person name="Hahn M.W."/>
            <person name="Halligan D.L."/>
            <person name="Halpern A.L."/>
            <person name="Halter G.M."/>
            <person name="Han M.V."/>
            <person name="Heger A."/>
            <person name="Hillier L."/>
            <person name="Hinrichs A.S."/>
            <person name="Holmes I."/>
            <person name="Hoskins R.A."/>
            <person name="Hubisz M.J."/>
            <person name="Hultmark D."/>
            <person name="Huntley M.A."/>
            <person name="Jaffe D.B."/>
            <person name="Jagadeeshan S."/>
            <person name="Jeck W.R."/>
            <person name="Johnson J."/>
            <person name="Jones C.D."/>
            <person name="Jordan W.C."/>
            <person name="Karpen G.H."/>
            <person name="Kataoka E."/>
            <person name="Keightley P.D."/>
            <person name="Kheradpour P."/>
            <person name="Kirkness E.F."/>
            <person name="Koerich L.B."/>
            <person name="Kristiansen K."/>
            <person name="Kudrna D."/>
            <person name="Kulathinal R.J."/>
            <person name="Kumar S."/>
            <person name="Kwok R."/>
            <person name="Lander E."/>
            <person name="Langley C.H."/>
            <person name="Lapoint R."/>
            <person name="Lazzaro B.P."/>
            <person name="Lee S.J."/>
            <person name="Levesque L."/>
            <person name="Li R."/>
            <person name="Lin C.F."/>
            <person name="Lin M.F."/>
            <person name="Lindblad-Toh K."/>
            <person name="Llopart A."/>
            <person name="Long M."/>
            <person name="Low L."/>
            <person name="Lozovsky E."/>
            <person name="Lu J."/>
            <person name="Luo M."/>
            <person name="Machado C.A."/>
            <person name="Makalowski W."/>
            <person name="Marzo M."/>
            <person name="Matsuda M."/>
            <person name="Matzkin L."/>
            <person name="McAllister B."/>
            <person name="McBride C.S."/>
            <person name="McKernan B."/>
            <person name="McKernan K."/>
            <person name="Mendez-Lago M."/>
            <person name="Minx P."/>
            <person name="Mollenhauer M.U."/>
            <person name="Montooth K."/>
            <person name="Mount S.M."/>
            <person name="Mu X."/>
            <person name="Myers E."/>
            <person name="Negre B."/>
            <person name="Newfeld S."/>
            <person name="Nielsen R."/>
            <person name="Noor M.A."/>
            <person name="O'Grady P."/>
            <person name="Pachter L."/>
            <person name="Papaceit M."/>
            <person name="Parisi M.J."/>
            <person name="Parisi M."/>
            <person name="Parts L."/>
            <person name="Pedersen J.S."/>
            <person name="Pesole G."/>
            <person name="Phillippy A.M."/>
            <person name="Ponting C.P."/>
            <person name="Pop M."/>
            <person name="Porcelli D."/>
            <person name="Powell J.R."/>
            <person name="Prohaska S."/>
            <person name="Pruitt K."/>
            <person name="Puig M."/>
            <person name="Quesneville H."/>
            <person name="Ram K.R."/>
            <person name="Rand D."/>
            <person name="Rasmussen M.D."/>
            <person name="Reed L.K."/>
            <person name="Reenan R."/>
            <person name="Reily A."/>
            <person name="Remington K.A."/>
            <person name="Rieger T.T."/>
            <person name="Ritchie M.G."/>
            <person name="Robin C."/>
            <person name="Rogers Y.H."/>
            <person name="Rohde C."/>
            <person name="Rozas J."/>
            <person name="Rubenfield M.J."/>
            <person name="Ruiz A."/>
            <person name="Russo S."/>
            <person name="Salzberg S.L."/>
            <person name="Sanchez-Gracia A."/>
            <person name="Saranga D.J."/>
            <person name="Sato H."/>
            <person name="Schaeffer S.W."/>
            <person name="Schatz M.C."/>
            <person name="Schlenke T."/>
            <person name="Schwartz R."/>
            <person name="Segarra C."/>
            <person name="Singh R.S."/>
            <person name="Sirot L."/>
            <person name="Sirota M."/>
            <person name="Sisneros N.B."/>
            <person name="Smith C.D."/>
            <person name="Smith T.F."/>
            <person name="Spieth J."/>
            <person name="Stage D.E."/>
            <person name="Stark A."/>
            <person name="Stephan W."/>
            <person name="Strausberg R.L."/>
            <person name="Strempel S."/>
            <person name="Sturgill D."/>
            <person name="Sutton G."/>
            <person name="Sutton G.G."/>
            <person name="Tao W."/>
            <person name="Teichmann S."/>
            <person name="Tobari Y.N."/>
            <person name="Tomimura Y."/>
            <person name="Tsolas J.M."/>
            <person name="Valente V.L."/>
            <person name="Venter E."/>
            <person name="Venter J.C."/>
            <person name="Vicario S."/>
            <person name="Vieira F.G."/>
            <person name="Vilella A.J."/>
            <person name="Villasante A."/>
            <person name="Walenz B."/>
            <person name="Wang J."/>
            <person name="Wasserman M."/>
            <person name="Watts T."/>
            <person name="Wilson D."/>
            <person name="Wilson R.K."/>
            <person name="Wing R.A."/>
            <person name="Wolfner M.F."/>
            <person name="Wong A."/>
            <person name="Wong G.K."/>
            <person name="Wu C.I."/>
            <person name="Wu G."/>
            <person name="Yamamoto D."/>
            <person name="Yang H.P."/>
            <person name="Yang S.P."/>
            <person name="Yorke J.A."/>
            <person name="Yoshida K."/>
            <person name="Zdobnov E."/>
            <person name="Zhang P."/>
            <person name="Zhang Y."/>
            <person name="Zimin A.V."/>
            <person name="Baldwin J."/>
            <person name="Abdouelleil A."/>
            <person name="Abdulkadir J."/>
            <person name="Abebe A."/>
            <person name="Abera B."/>
            <person name="Abreu J."/>
            <person name="Acer S.C."/>
            <person name="Aftuck L."/>
            <person name="Alexander A."/>
            <person name="An P."/>
            <person name="Anderson E."/>
            <person name="Anderson S."/>
            <person name="Arachi H."/>
            <person name="Azer M."/>
            <person name="Bachantsang P."/>
            <person name="Barry A."/>
            <person name="Bayul T."/>
            <person name="Berlin A."/>
            <person name="Bessette D."/>
            <person name="Bloom T."/>
            <person name="Blye J."/>
            <person name="Boguslavskiy L."/>
            <person name="Bonnet C."/>
            <person name="Boukhgalter B."/>
            <person name="Bourzgui I."/>
            <person name="Brown A."/>
            <person name="Cahill P."/>
            <person name="Channer S."/>
            <person name="Cheshatsang Y."/>
            <person name="Chuda L."/>
            <person name="Citroen M."/>
            <person name="Collymore A."/>
            <person name="Cooke P."/>
            <person name="Costello M."/>
            <person name="D'Aco K."/>
            <person name="Daza R."/>
            <person name="De Haan G."/>
            <person name="DeGray S."/>
            <person name="DeMaso C."/>
            <person name="Dhargay N."/>
            <person name="Dooley K."/>
            <person name="Dooley E."/>
            <person name="Doricent M."/>
            <person name="Dorje P."/>
            <person name="Dorjee K."/>
            <person name="Dupes A."/>
            <person name="Elong R."/>
            <person name="Falk J."/>
            <person name="Farina A."/>
            <person name="Faro S."/>
            <person name="Ferguson D."/>
            <person name="Fisher S."/>
            <person name="Foley C.D."/>
            <person name="Franke A."/>
            <person name="Friedrich D."/>
            <person name="Gadbois L."/>
            <person name="Gearin G."/>
            <person name="Gearin C.R."/>
            <person name="Giannoukos G."/>
            <person name="Goode T."/>
            <person name="Graham J."/>
            <person name="Grandbois E."/>
            <person name="Grewal S."/>
            <person name="Gyaltsen K."/>
            <person name="Hafez N."/>
            <person name="Hagos B."/>
            <person name="Hall J."/>
            <person name="Henson C."/>
            <person name="Hollinger A."/>
            <person name="Honan T."/>
            <person name="Huard M.D."/>
            <person name="Hughes L."/>
            <person name="Hurhula B."/>
            <person name="Husby M.E."/>
            <person name="Kamat A."/>
            <person name="Kanga B."/>
            <person name="Kashin S."/>
            <person name="Khazanovich D."/>
            <person name="Kisner P."/>
            <person name="Lance K."/>
            <person name="Lara M."/>
            <person name="Lee W."/>
            <person name="Lennon N."/>
            <person name="Letendre F."/>
            <person name="LeVine R."/>
            <person name="Lipovsky A."/>
            <person name="Liu X."/>
            <person name="Liu J."/>
            <person name="Liu S."/>
            <person name="Lokyitsang T."/>
            <person name="Lokyitsang Y."/>
            <person name="Lubonja R."/>
            <person name="Lui A."/>
            <person name="MacDonald P."/>
            <person name="Magnisalis V."/>
            <person name="Maru K."/>
            <person name="Matthews C."/>
            <person name="McCusker W."/>
            <person name="McDonough S."/>
            <person name="Mehta T."/>
            <person name="Meldrim J."/>
            <person name="Meneus L."/>
            <person name="Mihai O."/>
            <person name="Mihalev A."/>
            <person name="Mihova T."/>
            <person name="Mittelman R."/>
            <person name="Mlenga V."/>
            <person name="Montmayeur A."/>
            <person name="Mulrain L."/>
            <person name="Navidi A."/>
            <person name="Naylor J."/>
            <person name="Negash T."/>
            <person name="Nguyen T."/>
            <person name="Nguyen N."/>
            <person name="Nicol R."/>
            <person name="Norbu C."/>
            <person name="Norbu N."/>
            <person name="Novod N."/>
            <person name="O'Neill B."/>
            <person name="Osman S."/>
            <person name="Markiewicz E."/>
            <person name="Oyono O.L."/>
            <person name="Patti C."/>
            <person name="Phunkhang P."/>
            <person name="Pierre F."/>
            <person name="Priest M."/>
            <person name="Raghuraman S."/>
            <person name="Rege F."/>
            <person name="Reyes R."/>
            <person name="Rise C."/>
            <person name="Rogov P."/>
            <person name="Ross K."/>
            <person name="Ryan E."/>
            <person name="Settipalli S."/>
            <person name="Shea T."/>
            <person name="Sherpa N."/>
            <person name="Shi L."/>
            <person name="Shih D."/>
            <person name="Sparrow T."/>
            <person name="Spaulding J."/>
            <person name="Stalker J."/>
            <person name="Stange-Thomann N."/>
            <person name="Stavropoulos S."/>
            <person name="Stone C."/>
            <person name="Strader C."/>
            <person name="Tesfaye S."/>
            <person name="Thomson T."/>
            <person name="Thoulutsang Y."/>
            <person name="Thoulutsang D."/>
            <person name="Topham K."/>
            <person name="Topping I."/>
            <person name="Tsamla T."/>
            <person name="Vassiliev H."/>
            <person name="Vo A."/>
            <person name="Wangchuk T."/>
            <person name="Wangdi T."/>
            <person name="Weiand M."/>
            <person name="Wilkinson J."/>
            <person name="Wilson A."/>
            <person name="Yadav S."/>
            <person name="Young G."/>
            <person name="Yu Q."/>
            <person name="Zembek L."/>
            <person name="Zhong D."/>
            <person name="Zimmer A."/>
            <person name="Zwirko Z."/>
            <person name="Jaffe D.B."/>
            <person name="Alvarez P."/>
            <person name="Brockman W."/>
            <person name="Butler J."/>
            <person name="Chin C."/>
            <person name="Gnerre S."/>
            <person name="Grabherr M."/>
            <person name="Kleber M."/>
            <person name="Mauceli E."/>
            <person name="MacCallum I."/>
        </authorList>
    </citation>
    <scope>NUCLEOTIDE SEQUENCE [LARGE SCALE GENOMIC DNA]</scope>
    <source>
        <strain evidence="3">Tucson 15287-2541.00</strain>
    </source>
</reference>
<feature type="region of interest" description="Disordered" evidence="1">
    <location>
        <begin position="1"/>
        <end position="40"/>
    </location>
</feature>
<name>B4JLM7_DROGR</name>
<proteinExistence type="predicted"/>
<accession>B4JLM7</accession>
<feature type="region of interest" description="Disordered" evidence="1">
    <location>
        <begin position="54"/>
        <end position="78"/>
    </location>
</feature>
<feature type="region of interest" description="Disordered" evidence="1">
    <location>
        <begin position="95"/>
        <end position="132"/>
    </location>
</feature>
<dbReference type="Proteomes" id="UP000001070">
    <property type="component" value="Unassembled WGS sequence"/>
</dbReference>
<dbReference type="eggNOG" id="ENOG502R6EH">
    <property type="taxonomic scope" value="Eukaryota"/>
</dbReference>
<evidence type="ECO:0000256" key="1">
    <source>
        <dbReference type="SAM" id="MobiDB-lite"/>
    </source>
</evidence>
<keyword evidence="3" id="KW-1185">Reference proteome</keyword>
<evidence type="ECO:0000313" key="3">
    <source>
        <dbReference type="Proteomes" id="UP000001070"/>
    </source>
</evidence>
<dbReference type="InParanoid" id="B4JLM7"/>
<dbReference type="PhylomeDB" id="B4JLM7"/>
<gene>
    <name evidence="2" type="primary">Dgri\GH11843</name>
    <name evidence="2" type="ORF">Dgri_GH11843</name>
</gene>
<feature type="compositionally biased region" description="Basic residues" evidence="1">
    <location>
        <begin position="98"/>
        <end position="108"/>
    </location>
</feature>
<sequence>MAIKLKQLNPQTGLCKPKSSKPKPQTDTTNPRPKFISKKKKNLQLLKTRSIVMRNALSPPPKGKLRQAKAGRVEVASRTQTISAPKTMLLIVDDSKQRIKSTKRKRKTHEAPGMRKPRPQGGSNGQPPQSLLPYLGVINPKEACNSFGFKGTKAMNTPQKNADVIIPLTSRLPIIDFISTEEFDRLYSCKIQQKRHIMVEGMTSKKY</sequence>
<feature type="compositionally biased region" description="Polar residues" evidence="1">
    <location>
        <begin position="22"/>
        <end position="31"/>
    </location>
</feature>
<organism evidence="3">
    <name type="scientific">Drosophila grimshawi</name>
    <name type="common">Hawaiian fruit fly</name>
    <name type="synonym">Idiomyia grimshawi</name>
    <dbReference type="NCBI Taxonomy" id="7222"/>
    <lineage>
        <taxon>Eukaryota</taxon>
        <taxon>Metazoa</taxon>
        <taxon>Ecdysozoa</taxon>
        <taxon>Arthropoda</taxon>
        <taxon>Hexapoda</taxon>
        <taxon>Insecta</taxon>
        <taxon>Pterygota</taxon>
        <taxon>Neoptera</taxon>
        <taxon>Endopterygota</taxon>
        <taxon>Diptera</taxon>
        <taxon>Brachycera</taxon>
        <taxon>Muscomorpha</taxon>
        <taxon>Ephydroidea</taxon>
        <taxon>Drosophilidae</taxon>
        <taxon>Drosophila</taxon>
        <taxon>Hawaiian Drosophila</taxon>
    </lineage>
</organism>
<evidence type="ECO:0000313" key="2">
    <source>
        <dbReference type="EMBL" id="EDW00480.1"/>
    </source>
</evidence>
<protein>
    <submittedName>
        <fullName evidence="2">GH11843</fullName>
    </submittedName>
</protein>
<dbReference type="AlphaFoldDB" id="B4JLM7"/>
<dbReference type="EMBL" id="CH916370">
    <property type="protein sequence ID" value="EDW00480.1"/>
    <property type="molecule type" value="Genomic_DNA"/>
</dbReference>